<feature type="coiled-coil region" evidence="4">
    <location>
        <begin position="452"/>
        <end position="493"/>
    </location>
</feature>
<dbReference type="OrthoDB" id="9795626at2"/>
<dbReference type="PANTHER" id="PTHR32114">
    <property type="entry name" value="ABC TRANSPORTER ABCH.3"/>
    <property type="match status" value="1"/>
</dbReference>
<dbReference type="PANTHER" id="PTHR32114:SF2">
    <property type="entry name" value="ABC TRANSPORTER ABCH.3"/>
    <property type="match status" value="1"/>
</dbReference>
<keyword evidence="7" id="KW-1185">Reference proteome</keyword>
<evidence type="ECO:0000259" key="5">
    <source>
        <dbReference type="Pfam" id="PF13476"/>
    </source>
</evidence>
<reference evidence="6 7" key="1">
    <citation type="journal article" date="2018" name="Environ. Microbiol.">
        <title>Novel energy conservation strategies and behaviour of Pelotomaculum schinkii driving syntrophic propionate catabolism.</title>
        <authorList>
            <person name="Hidalgo-Ahumada C.A.P."/>
            <person name="Nobu M.K."/>
            <person name="Narihiro T."/>
            <person name="Tamaki H."/>
            <person name="Liu W.T."/>
            <person name="Kamagata Y."/>
            <person name="Stams A.J.M."/>
            <person name="Imachi H."/>
            <person name="Sousa D.Z."/>
        </authorList>
    </citation>
    <scope>NUCLEOTIDE SEQUENCE [LARGE SCALE GENOMIC DNA]</scope>
    <source>
        <strain evidence="6 7">MGP</strain>
    </source>
</reference>
<protein>
    <recommendedName>
        <fullName evidence="3">Nuclease SbcCD subunit C</fullName>
    </recommendedName>
</protein>
<evidence type="ECO:0000313" key="7">
    <source>
        <dbReference type="Proteomes" id="UP000297597"/>
    </source>
</evidence>
<feature type="coiled-coil region" evidence="4">
    <location>
        <begin position="610"/>
        <end position="641"/>
    </location>
</feature>
<dbReference type="InterPro" id="IPR038729">
    <property type="entry name" value="Rad50/SbcC_AAA"/>
</dbReference>
<dbReference type="GO" id="GO:0006302">
    <property type="term" value="P:double-strand break repair"/>
    <property type="evidence" value="ECO:0007669"/>
    <property type="project" value="InterPro"/>
</dbReference>
<dbReference type="SUPFAM" id="SSF52540">
    <property type="entry name" value="P-loop containing nucleoside triphosphate hydrolases"/>
    <property type="match status" value="1"/>
</dbReference>
<dbReference type="GO" id="GO:0016887">
    <property type="term" value="F:ATP hydrolysis activity"/>
    <property type="evidence" value="ECO:0007669"/>
    <property type="project" value="InterPro"/>
</dbReference>
<evidence type="ECO:0000313" key="6">
    <source>
        <dbReference type="EMBL" id="TEB09679.1"/>
    </source>
</evidence>
<comment type="caution">
    <text evidence="6">The sequence shown here is derived from an EMBL/GenBank/DDBJ whole genome shotgun (WGS) entry which is preliminary data.</text>
</comment>
<dbReference type="Proteomes" id="UP000297597">
    <property type="component" value="Unassembled WGS sequence"/>
</dbReference>
<feature type="domain" description="Rad50/SbcC-type AAA" evidence="5">
    <location>
        <begin position="5"/>
        <end position="256"/>
    </location>
</feature>
<feature type="coiled-coil region" evidence="4">
    <location>
        <begin position="790"/>
        <end position="841"/>
    </location>
</feature>
<evidence type="ECO:0000256" key="1">
    <source>
        <dbReference type="ARBA" id="ARBA00006930"/>
    </source>
</evidence>
<organism evidence="6 7">
    <name type="scientific">Pelotomaculum propionicicum</name>
    <dbReference type="NCBI Taxonomy" id="258475"/>
    <lineage>
        <taxon>Bacteria</taxon>
        <taxon>Bacillati</taxon>
        <taxon>Bacillota</taxon>
        <taxon>Clostridia</taxon>
        <taxon>Eubacteriales</taxon>
        <taxon>Desulfotomaculaceae</taxon>
        <taxon>Pelotomaculum</taxon>
    </lineage>
</organism>
<sequence length="1021" mass="112586">MKPVKLIISAFGPYAGTQVIDFTELGERSFFLIHGPTGSGKTTILDAVCFALYGDTSGAERKGEQMRSGHADLTEPTEITFDFAIGADTFRILRYPEQERPKKRGEGTTSMPANATMWKRTGVTEDAEEGAVLASGWSKVTEVVEKLLGFKSSQFRQVVMLPQGDFRRLLTADSKERQAIMEILFRTEFYRRIEESLKESAKRLQAEIEQLTNQKAWVLQNAGAATRDELEQQYRSNLEQQAEVQKNIEKCRAALKEAQDRLEAGRQVLEKLKEKEGAEKAVKELEQNAEEIEAKRSELTRANRAAGLADAENLLKTRQQEADTAATHLGNKKFVKNEAESASETAAKELAAEVEKGPEREAAGREVARLEALTEKVTALAGARQAVSDAEKKVKEAETGQRSAQGSLDAVRKSIEEKSAAYTEAKTTADQAAALEAACRAAEQVSIKRQSLEKFRGDLAAARKSYNLAENKFRQAETRYAAAREELAVLQEQWNRGQAAILAGGLTRGEPCPVCGSLDHPNPAAPGASLPSEADLKARQKYVVDLEAALNKARVEFSDIKTVKSTARSRTEDLEKELGENADIDLAVLQAKVGKARGLWSEARQSVETVSALEDGIKKLKEREEAAGQQLETSKKEYQKAYTGLETARAVLRERESSVPENLRDAAALSKAQLEARHKRDMLTANYELAKKTADGAKQALAMAEAAEKEAFTNWQTAVRLAEDEIRSFQKRLESAGFGCLKEYQEARKTPEEIQVMERYIKNFDENIHAARDRLARAAGAAEGLVEPDMDKLAQEEAEIKEEHDQLLIKEGLLQSQVKEGNRSLKKLQELEGQLKGLEDRYLVFGRLSEVANGRNKYGLTFQRFVLGALLDDVTIAATGRLKLMSRGRYHLQRTTELARRNAAGGLDLEVFDTYTGAARNVATLSGGETFLASLSLALGLADVVQSYSGGIHLDTIFVDEGFGTLDPESLDFAMRALIDLQKGGRLVGIISHVPELKERIDARLEVQPTDRGSVAGFRIV</sequence>
<comment type="subunit">
    <text evidence="2">Heterodimer of SbcC and SbcD.</text>
</comment>
<dbReference type="Pfam" id="PF13558">
    <property type="entry name" value="SbcC_Walker_B"/>
    <property type="match status" value="1"/>
</dbReference>
<evidence type="ECO:0000256" key="4">
    <source>
        <dbReference type="SAM" id="Coils"/>
    </source>
</evidence>
<keyword evidence="4" id="KW-0175">Coiled coil</keyword>
<evidence type="ECO:0000256" key="2">
    <source>
        <dbReference type="ARBA" id="ARBA00011322"/>
    </source>
</evidence>
<feature type="coiled-coil region" evidence="4">
    <location>
        <begin position="190"/>
        <end position="305"/>
    </location>
</feature>
<proteinExistence type="inferred from homology"/>
<dbReference type="InterPro" id="IPR027417">
    <property type="entry name" value="P-loop_NTPase"/>
</dbReference>
<dbReference type="Pfam" id="PF13476">
    <property type="entry name" value="AAA_23"/>
    <property type="match status" value="1"/>
</dbReference>
<gene>
    <name evidence="6" type="primary">sbcC</name>
    <name evidence="6" type="ORF">Pmgp_02925</name>
</gene>
<evidence type="ECO:0000256" key="3">
    <source>
        <dbReference type="ARBA" id="ARBA00013368"/>
    </source>
</evidence>
<accession>A0A4Y7RLR8</accession>
<dbReference type="AlphaFoldDB" id="A0A4Y7RLR8"/>
<dbReference type="EMBL" id="QFFZ01000040">
    <property type="protein sequence ID" value="TEB09679.1"/>
    <property type="molecule type" value="Genomic_DNA"/>
</dbReference>
<dbReference type="Gene3D" id="3.40.50.300">
    <property type="entry name" value="P-loop containing nucleotide triphosphate hydrolases"/>
    <property type="match status" value="2"/>
</dbReference>
<comment type="similarity">
    <text evidence="1">Belongs to the SMC family. SbcC subfamily.</text>
</comment>
<name>A0A4Y7RLR8_9FIRM</name>
<dbReference type="RefSeq" id="WP_134214711.1">
    <property type="nucleotide sequence ID" value="NZ_QFFZ01000040.1"/>
</dbReference>